<organism evidence="1">
    <name type="scientific">Lyngbya confervoides BDU141951</name>
    <dbReference type="NCBI Taxonomy" id="1574623"/>
    <lineage>
        <taxon>Bacteria</taxon>
        <taxon>Bacillati</taxon>
        <taxon>Cyanobacteriota</taxon>
        <taxon>Cyanophyceae</taxon>
        <taxon>Oscillatoriophycideae</taxon>
        <taxon>Oscillatoriales</taxon>
        <taxon>Microcoleaceae</taxon>
        <taxon>Lyngbya</taxon>
    </lineage>
</organism>
<protein>
    <submittedName>
        <fullName evidence="1">Uncharacterized protein</fullName>
    </submittedName>
</protein>
<dbReference type="EMBL" id="JTHE02000003">
    <property type="protein sequence ID" value="NEV67819.1"/>
    <property type="molecule type" value="Genomic_DNA"/>
</dbReference>
<name>A0A0C1YGD7_9CYAN</name>
<reference evidence="1" key="3">
    <citation type="submission" date="2020-02" db="EMBL/GenBank/DDBJ databases">
        <authorList>
            <person name="Sarangi A.N."/>
            <person name="Ghosh S."/>
            <person name="Mukherjee M."/>
            <person name="Tripathy S."/>
        </authorList>
    </citation>
    <scope>NUCLEOTIDE SEQUENCE</scope>
    <source>
        <strain evidence="1">BDU141951</strain>
    </source>
</reference>
<gene>
    <name evidence="1" type="ORF">QQ91_011905</name>
</gene>
<dbReference type="AlphaFoldDB" id="A0A0C1YGD7"/>
<comment type="caution">
    <text evidence="1">The sequence shown here is derived from an EMBL/GenBank/DDBJ whole genome shotgun (WGS) entry which is preliminary data.</text>
</comment>
<accession>A0A0C1YGD7</accession>
<reference evidence="1" key="1">
    <citation type="submission" date="2014-11" db="EMBL/GenBank/DDBJ databases">
        <authorList>
            <person name="Malar M.C."/>
            <person name="Sen D."/>
            <person name="Tripathy S."/>
        </authorList>
    </citation>
    <scope>NUCLEOTIDE SEQUENCE</scope>
    <source>
        <strain evidence="1">BDU141951</strain>
    </source>
</reference>
<reference evidence="1" key="2">
    <citation type="journal article" date="2015" name="Genome Announc.">
        <title>Draft Genome Sequence of Filamentous Marine Cyanobacterium Lyngbya confervoides Strain BDU141951.</title>
        <authorList>
            <person name="Chandrababunaidu M.M."/>
            <person name="Sen D."/>
            <person name="Tripathy S."/>
        </authorList>
    </citation>
    <scope>NUCLEOTIDE SEQUENCE</scope>
    <source>
        <strain evidence="1">BDU141951</strain>
    </source>
</reference>
<sequence>MSSESHLKLFVGHMHFNVLMLWREENYMNLAKLPWRKSVALLGMGFWASSLALISQTAQSSGHNVSPYCFSIQIETEMYSHPSFHSEVIGRYNVEDVAYATANPIKSYWFWDGTKDGNSFVKVAGFDGTVGWVPRFPKGENAPVLVDLADCPSPGVNASGFPGGSGDDRLCYFVLEPTNLYGRPDFDTALNANYVPGDIAYASYPPQKVVVDHGRNAFVLVDIFDGNQAWVPFFSGNLSTKIVEEYPPEDCERPI</sequence>
<evidence type="ECO:0000313" key="1">
    <source>
        <dbReference type="EMBL" id="NEV67819.1"/>
    </source>
</evidence>
<proteinExistence type="predicted"/>